<dbReference type="PANTHER" id="PTHR21093">
    <property type="entry name" value="DIVERGENT PROTEIN KINASE DOMAIN 1C-RELATED"/>
    <property type="match status" value="1"/>
</dbReference>
<evidence type="ECO:0000259" key="11">
    <source>
        <dbReference type="Pfam" id="PF14875"/>
    </source>
</evidence>
<organism evidence="12">
    <name type="scientific">Dermatophagoides farinae</name>
    <name type="common">American house dust mite</name>
    <dbReference type="NCBI Taxonomy" id="6954"/>
    <lineage>
        <taxon>Eukaryota</taxon>
        <taxon>Metazoa</taxon>
        <taxon>Ecdysozoa</taxon>
        <taxon>Arthropoda</taxon>
        <taxon>Chelicerata</taxon>
        <taxon>Arachnida</taxon>
        <taxon>Acari</taxon>
        <taxon>Acariformes</taxon>
        <taxon>Sarcoptiformes</taxon>
        <taxon>Astigmata</taxon>
        <taxon>Psoroptidia</taxon>
        <taxon>Analgoidea</taxon>
        <taxon>Pyroglyphidae</taxon>
        <taxon>Dermatophagoidinae</taxon>
        <taxon>Dermatophagoides</taxon>
    </lineage>
</organism>
<dbReference type="PANTHER" id="PTHR21093:SF2">
    <property type="entry name" value="DIVERGENT PROTEIN KINASE DOMAIN 1C"/>
    <property type="match status" value="1"/>
</dbReference>
<dbReference type="Proteomes" id="UP000828236">
    <property type="component" value="Unassembled WGS sequence"/>
</dbReference>
<evidence type="ECO:0000313" key="12">
    <source>
        <dbReference type="EMBL" id="KAH7640612.1"/>
    </source>
</evidence>
<dbReference type="Pfam" id="PF12260">
    <property type="entry name" value="PIP49_C"/>
    <property type="match status" value="1"/>
</dbReference>
<feature type="transmembrane region" description="Helical" evidence="9">
    <location>
        <begin position="7"/>
        <end position="31"/>
    </location>
</feature>
<evidence type="ECO:0000256" key="9">
    <source>
        <dbReference type="SAM" id="Phobius"/>
    </source>
</evidence>
<keyword evidence="4" id="KW-0256">Endoplasmic reticulum</keyword>
<dbReference type="AlphaFoldDB" id="A0A9D4SFZ3"/>
<gene>
    <name evidence="12" type="ORF">HUG17_8081</name>
</gene>
<reference evidence="12" key="2">
    <citation type="journal article" date="2021" name="World Allergy Organ. J.">
        <title>Chromosome-level assembly of Dermatophagoides farinae genome and transcriptome reveals two novel allergens Der f 37 and Der f 39.</title>
        <authorList>
            <person name="Chen J."/>
            <person name="Cai Z."/>
            <person name="Fan D."/>
            <person name="Hu J."/>
            <person name="Hou Y."/>
            <person name="He Y."/>
            <person name="Zhang Z."/>
            <person name="Zhao Z."/>
            <person name="Gao P."/>
            <person name="Hu W."/>
            <person name="Sun J."/>
            <person name="Li J."/>
            <person name="Ji K."/>
        </authorList>
    </citation>
    <scope>NUCLEOTIDE SEQUENCE</scope>
    <source>
        <strain evidence="12">JKM2019</strain>
    </source>
</reference>
<evidence type="ECO:0000256" key="4">
    <source>
        <dbReference type="ARBA" id="ARBA00022824"/>
    </source>
</evidence>
<comment type="similarity">
    <text evidence="2">Belongs to the DIPK family.</text>
</comment>
<evidence type="ECO:0000256" key="2">
    <source>
        <dbReference type="ARBA" id="ARBA00006338"/>
    </source>
</evidence>
<dbReference type="GO" id="GO:0005789">
    <property type="term" value="C:endoplasmic reticulum membrane"/>
    <property type="evidence" value="ECO:0007669"/>
    <property type="project" value="UniProtKB-SubCell"/>
</dbReference>
<protein>
    <submittedName>
        <fullName evidence="12">Protein fam69c</fullName>
    </submittedName>
</protein>
<comment type="subcellular location">
    <subcellularLocation>
        <location evidence="1">Endoplasmic reticulum membrane</location>
        <topology evidence="1">Single-pass type II membrane protein</topology>
    </subcellularLocation>
</comment>
<keyword evidence="5" id="KW-0735">Signal-anchor</keyword>
<evidence type="ECO:0000256" key="3">
    <source>
        <dbReference type="ARBA" id="ARBA00022692"/>
    </source>
</evidence>
<evidence type="ECO:0000256" key="1">
    <source>
        <dbReference type="ARBA" id="ARBA00004648"/>
    </source>
</evidence>
<dbReference type="Pfam" id="PF14875">
    <property type="entry name" value="PIP49_N"/>
    <property type="match status" value="1"/>
</dbReference>
<sequence>MNKMKRYLFLSIQIFWFILCSTIFFSTYWMIEFDSLNNSCDYIIDETYIQICTNYKKNIFFGNLCPQLCDTSYDDYQIKLIDCPSSSSHIGKDVVIFAEKLPNVSLVIKSKALIEEKFAEISGIQNDIIGLSNVSLGQDLFSEDQLNDTNHYLLIKQHEYVLAKLFNDDYLYPKILYTCGHFYAVPKLNNIIDWTYLLPFPLQTSNDKIIVAIDLLNFLKRFINTKLPMELCDVKYYHFGYNENGTLLLLDSDLIQSRHSLIDIIEHVTDCKIDDDCHFIDCHGKCHQGSCLLDMTDNNLKRICRNILFVGKLYSLLNMGLLAMPWSLLKNDEISIQQFYRLCFDVDHQNLNYIIKEMEKILSNLLMHE</sequence>
<evidence type="ECO:0000256" key="8">
    <source>
        <dbReference type="ARBA" id="ARBA00023157"/>
    </source>
</evidence>
<feature type="domain" description="FAM69 protein-kinase" evidence="10">
    <location>
        <begin position="152"/>
        <end position="308"/>
    </location>
</feature>
<proteinExistence type="inferred from homology"/>
<evidence type="ECO:0000259" key="10">
    <source>
        <dbReference type="Pfam" id="PF12260"/>
    </source>
</evidence>
<evidence type="ECO:0000256" key="7">
    <source>
        <dbReference type="ARBA" id="ARBA00023136"/>
    </source>
</evidence>
<feature type="domain" description="FAM69 N-terminal" evidence="11">
    <location>
        <begin position="7"/>
        <end position="111"/>
    </location>
</feature>
<dbReference type="InterPro" id="IPR029244">
    <property type="entry name" value="FAM69_N"/>
</dbReference>
<evidence type="ECO:0000256" key="5">
    <source>
        <dbReference type="ARBA" id="ARBA00022968"/>
    </source>
</evidence>
<keyword evidence="3 9" id="KW-0812">Transmembrane</keyword>
<accession>A0A9D4SFZ3</accession>
<dbReference type="InterPro" id="IPR022049">
    <property type="entry name" value="FAM69_kinase_dom"/>
</dbReference>
<comment type="caution">
    <text evidence="12">The sequence shown here is derived from an EMBL/GenBank/DDBJ whole genome shotgun (WGS) entry which is preliminary data.</text>
</comment>
<keyword evidence="8" id="KW-1015">Disulfide bond</keyword>
<dbReference type="EMBL" id="SDOV01000005">
    <property type="protein sequence ID" value="KAH7640612.1"/>
    <property type="molecule type" value="Genomic_DNA"/>
</dbReference>
<reference evidence="12" key="1">
    <citation type="submission" date="2020-06" db="EMBL/GenBank/DDBJ databases">
        <authorList>
            <person name="Ji K."/>
            <person name="Li J."/>
        </authorList>
    </citation>
    <scope>NUCLEOTIDE SEQUENCE</scope>
    <source>
        <strain evidence="12">JKM2019</strain>
        <tissue evidence="12">Whole body</tissue>
    </source>
</reference>
<keyword evidence="7 9" id="KW-0472">Membrane</keyword>
<keyword evidence="6 9" id="KW-1133">Transmembrane helix</keyword>
<evidence type="ECO:0000256" key="6">
    <source>
        <dbReference type="ARBA" id="ARBA00022989"/>
    </source>
</evidence>
<name>A0A9D4SFZ3_DERFA</name>